<accession>A0A3B1D1U1</accession>
<reference evidence="1" key="1">
    <citation type="submission" date="2018-06" db="EMBL/GenBank/DDBJ databases">
        <authorList>
            <person name="Zhirakovskaya E."/>
        </authorList>
    </citation>
    <scope>NUCLEOTIDE SEQUENCE</scope>
</reference>
<dbReference type="Gene3D" id="3.20.20.70">
    <property type="entry name" value="Aldolase class I"/>
    <property type="match status" value="1"/>
</dbReference>
<dbReference type="InterPro" id="IPR013785">
    <property type="entry name" value="Aldolase_TIM"/>
</dbReference>
<dbReference type="EMBL" id="UOGF01000096">
    <property type="protein sequence ID" value="VAX32781.1"/>
    <property type="molecule type" value="Genomic_DNA"/>
</dbReference>
<dbReference type="AlphaFoldDB" id="A0A3B1D1U1"/>
<organism evidence="1">
    <name type="scientific">hydrothermal vent metagenome</name>
    <dbReference type="NCBI Taxonomy" id="652676"/>
    <lineage>
        <taxon>unclassified sequences</taxon>
        <taxon>metagenomes</taxon>
        <taxon>ecological metagenomes</taxon>
    </lineage>
</organism>
<proteinExistence type="predicted"/>
<feature type="non-terminal residue" evidence="1">
    <location>
        <position position="1"/>
    </location>
</feature>
<gene>
    <name evidence="1" type="ORF">MNBD_NITROSPIRAE01-1571</name>
</gene>
<sequence length="41" mass="4496">YEGLTIGKADAALAASIFHYQTYAIHEAKDYLAKRGVAVRL</sequence>
<evidence type="ECO:0000313" key="1">
    <source>
        <dbReference type="EMBL" id="VAX32781.1"/>
    </source>
</evidence>
<name>A0A3B1D1U1_9ZZZZ</name>
<protein>
    <submittedName>
        <fullName evidence="1">Imidazole glycerol phosphate synthase cyclase subunit HisF</fullName>
    </submittedName>
</protein>